<dbReference type="Gene3D" id="2.70.150.10">
    <property type="entry name" value="Calcium-transporting ATPase, cytoplasmic transduction domain A"/>
    <property type="match status" value="1"/>
</dbReference>
<dbReference type="PANTHER" id="PTHR43520:SF8">
    <property type="entry name" value="P-TYPE CU(+) TRANSPORTER"/>
    <property type="match status" value="1"/>
</dbReference>
<gene>
    <name evidence="22" type="ORF">HYPDE_27213</name>
</gene>
<dbReference type="GO" id="GO:0055070">
    <property type="term" value="P:copper ion homeostasis"/>
    <property type="evidence" value="ECO:0007669"/>
    <property type="project" value="TreeGrafter"/>
</dbReference>
<dbReference type="Gene3D" id="3.30.70.100">
    <property type="match status" value="2"/>
</dbReference>
<evidence type="ECO:0000256" key="11">
    <source>
        <dbReference type="ARBA" id="ARBA00022840"/>
    </source>
</evidence>
<dbReference type="InterPro" id="IPR023298">
    <property type="entry name" value="ATPase_P-typ_TM_dom_sf"/>
</dbReference>
<dbReference type="eggNOG" id="COG2217">
    <property type="taxonomic scope" value="Bacteria"/>
</dbReference>
<dbReference type="GO" id="GO:0005524">
    <property type="term" value="F:ATP binding"/>
    <property type="evidence" value="ECO:0007669"/>
    <property type="project" value="UniProtKB-UniRule"/>
</dbReference>
<evidence type="ECO:0000256" key="8">
    <source>
        <dbReference type="ARBA" id="ARBA00022737"/>
    </source>
</evidence>
<feature type="transmembrane region" description="Helical" evidence="20">
    <location>
        <begin position="169"/>
        <end position="187"/>
    </location>
</feature>
<keyword evidence="4 20" id="KW-1003">Cell membrane</keyword>
<keyword evidence="16" id="KW-0406">Ion transport</keyword>
<feature type="transmembrane region" description="Helical" evidence="20">
    <location>
        <begin position="406"/>
        <end position="428"/>
    </location>
</feature>
<dbReference type="CDD" id="cd00371">
    <property type="entry name" value="HMA"/>
    <property type="match status" value="2"/>
</dbReference>
<evidence type="ECO:0000256" key="10">
    <source>
        <dbReference type="ARBA" id="ARBA00022796"/>
    </source>
</evidence>
<dbReference type="NCBIfam" id="TIGR01525">
    <property type="entry name" value="ATPase-IB_hvy"/>
    <property type="match status" value="1"/>
</dbReference>
<dbReference type="FunFam" id="3.40.50.1000:FF:000144">
    <property type="entry name" value="copper-transporting ATPase 1 isoform X2"/>
    <property type="match status" value="1"/>
</dbReference>
<dbReference type="EMBL" id="CP005587">
    <property type="protein sequence ID" value="AGK57122.1"/>
    <property type="molecule type" value="Genomic_DNA"/>
</dbReference>
<dbReference type="CDD" id="cd02094">
    <property type="entry name" value="P-type_ATPase_Cu-like"/>
    <property type="match status" value="1"/>
</dbReference>
<dbReference type="HOGENOM" id="CLU_001771_0_3_5"/>
<dbReference type="InterPro" id="IPR008250">
    <property type="entry name" value="ATPase_P-typ_transduc_dom_A_sf"/>
</dbReference>
<dbReference type="GO" id="GO:0140581">
    <property type="term" value="F:P-type monovalent copper transporter activity"/>
    <property type="evidence" value="ECO:0007669"/>
    <property type="project" value="UniProtKB-EC"/>
</dbReference>
<dbReference type="GO" id="GO:0005886">
    <property type="term" value="C:plasma membrane"/>
    <property type="evidence" value="ECO:0007669"/>
    <property type="project" value="UniProtKB-SubCell"/>
</dbReference>
<dbReference type="InterPro" id="IPR006121">
    <property type="entry name" value="HMA_dom"/>
</dbReference>
<dbReference type="PRINTS" id="PR00943">
    <property type="entry name" value="CUATPASE"/>
</dbReference>
<comment type="similarity">
    <text evidence="2 20">Belongs to the cation transport ATPase (P-type) (TC 3.A.3) family. Type IB subfamily.</text>
</comment>
<dbReference type="Proteomes" id="UP000005952">
    <property type="component" value="Chromosome"/>
</dbReference>
<dbReference type="NCBIfam" id="TIGR00003">
    <property type="entry name" value="copper ion binding protein"/>
    <property type="match status" value="1"/>
</dbReference>
<dbReference type="KEGG" id="hdt:HYPDE_27213"/>
<keyword evidence="12" id="KW-0460">Magnesium</keyword>
<evidence type="ECO:0000256" key="2">
    <source>
        <dbReference type="ARBA" id="ARBA00006024"/>
    </source>
</evidence>
<evidence type="ECO:0000256" key="19">
    <source>
        <dbReference type="ARBA" id="ARBA00049289"/>
    </source>
</evidence>
<evidence type="ECO:0000256" key="15">
    <source>
        <dbReference type="ARBA" id="ARBA00023008"/>
    </source>
</evidence>
<dbReference type="InterPro" id="IPR001757">
    <property type="entry name" value="P_typ_ATPase"/>
</dbReference>
<evidence type="ECO:0000259" key="21">
    <source>
        <dbReference type="PROSITE" id="PS50846"/>
    </source>
</evidence>
<comment type="subcellular location">
    <subcellularLocation>
        <location evidence="1">Cell membrane</location>
        <topology evidence="1">Multi-pass membrane protein</topology>
    </subcellularLocation>
</comment>
<protein>
    <submittedName>
        <fullName evidence="22">ATPase P</fullName>
    </submittedName>
</protein>
<dbReference type="PRINTS" id="PR00119">
    <property type="entry name" value="CATATPASE"/>
</dbReference>
<dbReference type="Pfam" id="PF00403">
    <property type="entry name" value="HMA"/>
    <property type="match status" value="2"/>
</dbReference>
<evidence type="ECO:0000256" key="5">
    <source>
        <dbReference type="ARBA" id="ARBA00022553"/>
    </source>
</evidence>
<dbReference type="SUPFAM" id="SSF55008">
    <property type="entry name" value="HMA, heavy metal-associated domain"/>
    <property type="match status" value="2"/>
</dbReference>
<feature type="domain" description="HMA" evidence="21">
    <location>
        <begin position="12"/>
        <end position="77"/>
    </location>
</feature>
<dbReference type="RefSeq" id="WP_015597159.1">
    <property type="nucleotide sequence ID" value="NC_021172.1"/>
</dbReference>
<keyword evidence="23" id="KW-1185">Reference proteome</keyword>
<sequence>MSALAAAAAERTRVVLPIEGMTCATCAGRVEKALRSLPGVEATVNLTAEQADVNFDPARLDPSKLGEAIARAGYDVPRETREIAVSGMTCATCSGRVENALLSVPGVTRAEVNLASEKASVEGIAGILKAADLIAAVERAGYGAELLTGDVERDKQIITTEERRFRRETWRIGAAIALSAPLLLPMFGIMQPAWLQLALATPVQFIIGARFYIAAWKALRTFTGNMDLLVSLGTSAAYFYSVYLMFAGPHGTHLYFEAAAVVIALIMVGKWLEARAKRSTTAAIQALMSLRPDRARVERNGAEIEVPVAAVAVGDVVVVRPGEKLPVDGIVIDGRSEVDESLLTGESLPVGKNPGDPATGGSINGSGLLRIETTAVGAQSMLSRIIALVENAQAKKPPVQRLVDRVAAIFVPVVVGIALVAFLAWWLLAGNFTAGVIAAVAVMVIACPCSLGLATPTALMVGTGAAAKAGILIRDAEALERAHRLDTVILDKTGTVTEGKPAVTDIFPKNVSEAELLTIAAAAQKGSEHPLARAVLAKAEGIALPVLAEFQSHAGKGLTALVDGRQIAIGNRRLMQENGVRTDEMEAQAARLEEQGRTVMWVAALDTAASLLGLIAVADPLKPTAAAAVRHLHEIGIEIVLLTGDNERTAAAVAAQLGIKRVLAGVLPAEKAAEVQRLQAAGRHVGMVGDGVNDAPALAAADIGIAMGTGADVAMQTAGITLMRGDPLLIGDAIAVSRATYNKIRQGLFWAFIYNVIGMPAAALGVLSPVIAGAAMALSSVSVVTNALLLRRWRPAAAPGRV</sequence>
<keyword evidence="5" id="KW-0597">Phosphoprotein</keyword>
<evidence type="ECO:0000313" key="22">
    <source>
        <dbReference type="EMBL" id="AGK57122.1"/>
    </source>
</evidence>
<feature type="transmembrane region" description="Helical" evidence="20">
    <location>
        <begin position="747"/>
        <end position="764"/>
    </location>
</feature>
<evidence type="ECO:0000256" key="6">
    <source>
        <dbReference type="ARBA" id="ARBA00022692"/>
    </source>
</evidence>
<dbReference type="InterPro" id="IPR023214">
    <property type="entry name" value="HAD_sf"/>
</dbReference>
<dbReference type="InterPro" id="IPR059000">
    <property type="entry name" value="ATPase_P-type_domA"/>
</dbReference>
<dbReference type="PROSITE" id="PS00154">
    <property type="entry name" value="ATPASE_E1_E2"/>
    <property type="match status" value="1"/>
</dbReference>
<evidence type="ECO:0000256" key="3">
    <source>
        <dbReference type="ARBA" id="ARBA00022448"/>
    </source>
</evidence>
<keyword evidence="13" id="KW-1278">Translocase</keyword>
<dbReference type="FunFam" id="3.30.70.100:FF:000005">
    <property type="entry name" value="Copper-exporting P-type ATPase A"/>
    <property type="match status" value="2"/>
</dbReference>
<evidence type="ECO:0000256" key="17">
    <source>
        <dbReference type="ARBA" id="ARBA00023136"/>
    </source>
</evidence>
<keyword evidence="9 20" id="KW-0547">Nucleotide-binding</keyword>
<keyword evidence="14 20" id="KW-1133">Transmembrane helix</keyword>
<keyword evidence="8" id="KW-0677">Repeat</keyword>
<accession>N0B4I0</accession>
<evidence type="ECO:0000313" key="23">
    <source>
        <dbReference type="Proteomes" id="UP000005952"/>
    </source>
</evidence>
<evidence type="ECO:0000256" key="7">
    <source>
        <dbReference type="ARBA" id="ARBA00022723"/>
    </source>
</evidence>
<dbReference type="NCBIfam" id="TIGR01511">
    <property type="entry name" value="ATPase-IB1_Cu"/>
    <property type="match status" value="1"/>
</dbReference>
<dbReference type="SUPFAM" id="SSF81653">
    <property type="entry name" value="Calcium ATPase, transduction domain A"/>
    <property type="match status" value="1"/>
</dbReference>
<evidence type="ECO:0000256" key="13">
    <source>
        <dbReference type="ARBA" id="ARBA00022967"/>
    </source>
</evidence>
<evidence type="ECO:0000256" key="1">
    <source>
        <dbReference type="ARBA" id="ARBA00004651"/>
    </source>
</evidence>
<dbReference type="OrthoDB" id="7762541at2"/>
<feature type="transmembrane region" description="Helical" evidence="20">
    <location>
        <begin position="434"/>
        <end position="454"/>
    </location>
</feature>
<dbReference type="SFLD" id="SFLDS00003">
    <property type="entry name" value="Haloacid_Dehalogenase"/>
    <property type="match status" value="1"/>
</dbReference>
<feature type="transmembrane region" description="Helical" evidence="20">
    <location>
        <begin position="254"/>
        <end position="272"/>
    </location>
</feature>
<dbReference type="GO" id="GO:0005507">
    <property type="term" value="F:copper ion binding"/>
    <property type="evidence" value="ECO:0007669"/>
    <property type="project" value="InterPro"/>
</dbReference>
<dbReference type="FunFam" id="2.70.150.10:FF:000002">
    <property type="entry name" value="Copper-transporting ATPase 1, putative"/>
    <property type="match status" value="1"/>
</dbReference>
<evidence type="ECO:0000256" key="18">
    <source>
        <dbReference type="ARBA" id="ARBA00047424"/>
    </source>
</evidence>
<dbReference type="PANTHER" id="PTHR43520">
    <property type="entry name" value="ATP7, ISOFORM B"/>
    <property type="match status" value="1"/>
</dbReference>
<reference evidence="22 23" key="1">
    <citation type="journal article" date="2013" name="Genome Announc.">
        <title>Genome sequences for three denitrifying bacterial strains isolated from a uranium- and nitrate-contaminated subsurface environment.</title>
        <authorList>
            <person name="Venkatramanan R."/>
            <person name="Prakash O."/>
            <person name="Woyke T."/>
            <person name="Chain P."/>
            <person name="Goodwin L.A."/>
            <person name="Watson D."/>
            <person name="Brooks S."/>
            <person name="Kostka J.E."/>
            <person name="Green S.J."/>
        </authorList>
    </citation>
    <scope>NUCLEOTIDE SEQUENCE [LARGE SCALE GENOMIC DNA]</scope>
    <source>
        <strain evidence="22 23">1NES1</strain>
    </source>
</reference>
<dbReference type="InterPro" id="IPR044492">
    <property type="entry name" value="P_typ_ATPase_HD_dom"/>
</dbReference>
<keyword evidence="15" id="KW-0186">Copper</keyword>
<dbReference type="PROSITE" id="PS01047">
    <property type="entry name" value="HMA_1"/>
    <property type="match status" value="2"/>
</dbReference>
<dbReference type="InterPro" id="IPR036163">
    <property type="entry name" value="HMA_dom_sf"/>
</dbReference>
<evidence type="ECO:0000256" key="9">
    <source>
        <dbReference type="ARBA" id="ARBA00022741"/>
    </source>
</evidence>
<keyword evidence="10" id="KW-0187">Copper transport</keyword>
<dbReference type="InterPro" id="IPR018303">
    <property type="entry name" value="ATPase_P-typ_P_site"/>
</dbReference>
<dbReference type="SFLD" id="SFLDF00027">
    <property type="entry name" value="p-type_atpase"/>
    <property type="match status" value="1"/>
</dbReference>
<dbReference type="InterPro" id="IPR036412">
    <property type="entry name" value="HAD-like_sf"/>
</dbReference>
<dbReference type="AlphaFoldDB" id="N0B4I0"/>
<dbReference type="InterPro" id="IPR027256">
    <property type="entry name" value="P-typ_ATPase_IB"/>
</dbReference>
<evidence type="ECO:0000256" key="12">
    <source>
        <dbReference type="ARBA" id="ARBA00022842"/>
    </source>
</evidence>
<dbReference type="STRING" id="670307.HYPDE_27213"/>
<feature type="transmembrane region" description="Helical" evidence="20">
    <location>
        <begin position="770"/>
        <end position="790"/>
    </location>
</feature>
<feature type="domain" description="HMA" evidence="21">
    <location>
        <begin position="79"/>
        <end position="145"/>
    </location>
</feature>
<dbReference type="Gene3D" id="3.40.50.1000">
    <property type="entry name" value="HAD superfamily/HAD-like"/>
    <property type="match status" value="1"/>
</dbReference>
<proteinExistence type="inferred from homology"/>
<dbReference type="InterPro" id="IPR017969">
    <property type="entry name" value="Heavy-metal-associated_CS"/>
</dbReference>
<dbReference type="SFLD" id="SFLDG00002">
    <property type="entry name" value="C1.7:_P-type_atpase_like"/>
    <property type="match status" value="1"/>
</dbReference>
<dbReference type="Pfam" id="PF00702">
    <property type="entry name" value="Hydrolase"/>
    <property type="match status" value="1"/>
</dbReference>
<keyword evidence="3" id="KW-0813">Transport</keyword>
<evidence type="ECO:0000256" key="4">
    <source>
        <dbReference type="ARBA" id="ARBA00022475"/>
    </source>
</evidence>
<dbReference type="InterPro" id="IPR023299">
    <property type="entry name" value="ATPase_P-typ_cyto_dom_N"/>
</dbReference>
<keyword evidence="17 20" id="KW-0472">Membrane</keyword>
<comment type="catalytic activity">
    <reaction evidence="19">
        <text>Cu(+)(in) + ATP + H2O = Cu(+)(out) + ADP + phosphate + H(+)</text>
        <dbReference type="Rhea" id="RHEA:25792"/>
        <dbReference type="ChEBI" id="CHEBI:15377"/>
        <dbReference type="ChEBI" id="CHEBI:15378"/>
        <dbReference type="ChEBI" id="CHEBI:30616"/>
        <dbReference type="ChEBI" id="CHEBI:43474"/>
        <dbReference type="ChEBI" id="CHEBI:49552"/>
        <dbReference type="ChEBI" id="CHEBI:456216"/>
        <dbReference type="EC" id="7.2.2.8"/>
    </reaction>
</comment>
<name>N0B4I0_9HYPH</name>
<comment type="catalytic activity">
    <reaction evidence="18">
        <text>Cu(2+)(in) + ATP + H2O = Cu(2+)(out) + ADP + phosphate + H(+)</text>
        <dbReference type="Rhea" id="RHEA:10376"/>
        <dbReference type="ChEBI" id="CHEBI:15377"/>
        <dbReference type="ChEBI" id="CHEBI:15378"/>
        <dbReference type="ChEBI" id="CHEBI:29036"/>
        <dbReference type="ChEBI" id="CHEBI:30616"/>
        <dbReference type="ChEBI" id="CHEBI:43474"/>
        <dbReference type="ChEBI" id="CHEBI:456216"/>
        <dbReference type="EC" id="7.2.2.9"/>
    </reaction>
</comment>
<dbReference type="GO" id="GO:0016887">
    <property type="term" value="F:ATP hydrolysis activity"/>
    <property type="evidence" value="ECO:0007669"/>
    <property type="project" value="InterPro"/>
</dbReference>
<evidence type="ECO:0000256" key="14">
    <source>
        <dbReference type="ARBA" id="ARBA00022989"/>
    </source>
</evidence>
<dbReference type="Pfam" id="PF00122">
    <property type="entry name" value="E1-E2_ATPase"/>
    <property type="match status" value="1"/>
</dbReference>
<keyword evidence="11 20" id="KW-0067">ATP-binding</keyword>
<dbReference type="GO" id="GO:0043682">
    <property type="term" value="F:P-type divalent copper transporter activity"/>
    <property type="evidence" value="ECO:0007669"/>
    <property type="project" value="UniProtKB-EC"/>
</dbReference>
<organism evidence="22 23">
    <name type="scientific">Hyphomicrobium denitrificans 1NES1</name>
    <dbReference type="NCBI Taxonomy" id="670307"/>
    <lineage>
        <taxon>Bacteria</taxon>
        <taxon>Pseudomonadati</taxon>
        <taxon>Pseudomonadota</taxon>
        <taxon>Alphaproteobacteria</taxon>
        <taxon>Hyphomicrobiales</taxon>
        <taxon>Hyphomicrobiaceae</taxon>
        <taxon>Hyphomicrobium</taxon>
    </lineage>
</organism>
<dbReference type="PROSITE" id="PS50846">
    <property type="entry name" value="HMA_2"/>
    <property type="match status" value="2"/>
</dbReference>
<dbReference type="Gene3D" id="3.40.1110.10">
    <property type="entry name" value="Calcium-transporting ATPase, cytoplasmic domain N"/>
    <property type="match status" value="1"/>
</dbReference>
<dbReference type="SUPFAM" id="SSF81665">
    <property type="entry name" value="Calcium ATPase, transmembrane domain M"/>
    <property type="match status" value="1"/>
</dbReference>
<keyword evidence="6 20" id="KW-0812">Transmembrane</keyword>
<dbReference type="NCBIfam" id="TIGR01494">
    <property type="entry name" value="ATPase_P-type"/>
    <property type="match status" value="1"/>
</dbReference>
<feature type="transmembrane region" description="Helical" evidence="20">
    <location>
        <begin position="228"/>
        <end position="248"/>
    </location>
</feature>
<evidence type="ECO:0000256" key="16">
    <source>
        <dbReference type="ARBA" id="ARBA00023065"/>
    </source>
</evidence>
<feature type="transmembrane region" description="Helical" evidence="20">
    <location>
        <begin position="193"/>
        <end position="216"/>
    </location>
</feature>
<keyword evidence="7 20" id="KW-0479">Metal-binding</keyword>
<dbReference type="SUPFAM" id="SSF56784">
    <property type="entry name" value="HAD-like"/>
    <property type="match status" value="1"/>
</dbReference>
<dbReference type="InterPro" id="IPR006122">
    <property type="entry name" value="HMA_Cu_ion-bd"/>
</dbReference>
<evidence type="ECO:0000256" key="20">
    <source>
        <dbReference type="RuleBase" id="RU362081"/>
    </source>
</evidence>